<evidence type="ECO:0000313" key="2">
    <source>
        <dbReference type="EMBL" id="CAD6246412.1"/>
    </source>
</evidence>
<gene>
    <name evidence="2" type="ORF">NCGR_LOCUS30673</name>
</gene>
<feature type="region of interest" description="Disordered" evidence="1">
    <location>
        <begin position="27"/>
        <end position="50"/>
    </location>
</feature>
<feature type="region of interest" description="Disordered" evidence="1">
    <location>
        <begin position="66"/>
        <end position="85"/>
    </location>
</feature>
<dbReference type="AlphaFoldDB" id="A0A811PT71"/>
<proteinExistence type="predicted"/>
<evidence type="ECO:0000256" key="1">
    <source>
        <dbReference type="SAM" id="MobiDB-lite"/>
    </source>
</evidence>
<keyword evidence="3" id="KW-1185">Reference proteome</keyword>
<name>A0A811PT71_9POAL</name>
<dbReference type="Proteomes" id="UP000604825">
    <property type="component" value="Unassembled WGS sequence"/>
</dbReference>
<organism evidence="2 3">
    <name type="scientific">Miscanthus lutarioriparius</name>
    <dbReference type="NCBI Taxonomy" id="422564"/>
    <lineage>
        <taxon>Eukaryota</taxon>
        <taxon>Viridiplantae</taxon>
        <taxon>Streptophyta</taxon>
        <taxon>Embryophyta</taxon>
        <taxon>Tracheophyta</taxon>
        <taxon>Spermatophyta</taxon>
        <taxon>Magnoliopsida</taxon>
        <taxon>Liliopsida</taxon>
        <taxon>Poales</taxon>
        <taxon>Poaceae</taxon>
        <taxon>PACMAD clade</taxon>
        <taxon>Panicoideae</taxon>
        <taxon>Andropogonodae</taxon>
        <taxon>Andropogoneae</taxon>
        <taxon>Saccharinae</taxon>
        <taxon>Miscanthus</taxon>
    </lineage>
</organism>
<protein>
    <submittedName>
        <fullName evidence="2">Uncharacterized protein</fullName>
    </submittedName>
</protein>
<sequence>MRGGSQACWKRSPPSFPWSLACTGAVPIPLTSSPSSTSPRSRSHLAPPHFQPPVVGLHLASVPGEVAFTPGGGVLPRRRDREEEPDRWCCLHHLAHRHASTTSHAGEGSGPRAPQVGSGASSRVGHGEEVAAVMADGSGDEG</sequence>
<comment type="caution">
    <text evidence="2">The sequence shown here is derived from an EMBL/GenBank/DDBJ whole genome shotgun (WGS) entry which is preliminary data.</text>
</comment>
<reference evidence="2" key="1">
    <citation type="submission" date="2020-10" db="EMBL/GenBank/DDBJ databases">
        <authorList>
            <person name="Han B."/>
            <person name="Lu T."/>
            <person name="Zhao Q."/>
            <person name="Huang X."/>
            <person name="Zhao Y."/>
        </authorList>
    </citation>
    <scope>NUCLEOTIDE SEQUENCE</scope>
</reference>
<dbReference type="EMBL" id="CAJGYO010000007">
    <property type="protein sequence ID" value="CAD6246412.1"/>
    <property type="molecule type" value="Genomic_DNA"/>
</dbReference>
<feature type="region of interest" description="Disordered" evidence="1">
    <location>
        <begin position="99"/>
        <end position="142"/>
    </location>
</feature>
<evidence type="ECO:0000313" key="3">
    <source>
        <dbReference type="Proteomes" id="UP000604825"/>
    </source>
</evidence>
<feature type="compositionally biased region" description="Low complexity" evidence="1">
    <location>
        <begin position="31"/>
        <end position="40"/>
    </location>
</feature>
<accession>A0A811PT71</accession>
<dbReference type="PROSITE" id="PS51257">
    <property type="entry name" value="PROKAR_LIPOPROTEIN"/>
    <property type="match status" value="1"/>
</dbReference>